<keyword evidence="9 15" id="KW-0269">Exonuclease</keyword>
<comment type="similarity">
    <text evidence="2 15">Belongs to the DNA polymerase delta/II small subunit family.</text>
</comment>
<dbReference type="EMBL" id="DTAD01000045">
    <property type="protein sequence ID" value="HGN90381.1"/>
    <property type="molecule type" value="Genomic_DNA"/>
</dbReference>
<dbReference type="EC" id="3.1.11.1" evidence="15"/>
<evidence type="ECO:0000256" key="13">
    <source>
        <dbReference type="ARBA" id="ARBA00024817"/>
    </source>
</evidence>
<evidence type="ECO:0000256" key="10">
    <source>
        <dbReference type="ARBA" id="ARBA00022932"/>
    </source>
</evidence>
<evidence type="ECO:0000256" key="3">
    <source>
        <dbReference type="ARBA" id="ARBA00011315"/>
    </source>
</evidence>
<dbReference type="InterPro" id="IPR011149">
    <property type="entry name" value="Pol2_small_arc"/>
</dbReference>
<keyword evidence="7 15" id="KW-0540">Nuclease</keyword>
<reference evidence="18" key="1">
    <citation type="journal article" date="2020" name="mSystems">
        <title>Genome- and Community-Level Interaction Insights into Carbon Utilization and Element Cycling Functions of Hydrothermarchaeota in Hydrothermal Sediment.</title>
        <authorList>
            <person name="Zhou Z."/>
            <person name="Liu Y."/>
            <person name="Xu W."/>
            <person name="Pan J."/>
            <person name="Luo Z.H."/>
            <person name="Li M."/>
        </authorList>
    </citation>
    <scope>NUCLEOTIDE SEQUENCE [LARGE SCALE GENOMIC DNA]</scope>
    <source>
        <strain evidence="18">SpSt-613</strain>
        <strain evidence="17">SpSt-669</strain>
    </source>
</reference>
<evidence type="ECO:0000313" key="18">
    <source>
        <dbReference type="EMBL" id="HGN90381.1"/>
    </source>
</evidence>
<evidence type="ECO:0000256" key="11">
    <source>
        <dbReference type="ARBA" id="ARBA00023125"/>
    </source>
</evidence>
<keyword evidence="8 15" id="KW-0378">Hydrolase</keyword>
<comment type="subunit">
    <text evidence="3 15">Heterodimer of a large subunit and a small subunit.</text>
</comment>
<evidence type="ECO:0000313" key="17">
    <source>
        <dbReference type="EMBL" id="HGL40928.1"/>
    </source>
</evidence>
<evidence type="ECO:0000256" key="12">
    <source>
        <dbReference type="ARBA" id="ARBA00023268"/>
    </source>
</evidence>
<dbReference type="GO" id="GO:0003887">
    <property type="term" value="F:DNA-directed DNA polymerase activity"/>
    <property type="evidence" value="ECO:0007669"/>
    <property type="project" value="UniProtKB-UniRule"/>
</dbReference>
<evidence type="ECO:0000256" key="14">
    <source>
        <dbReference type="ARBA" id="ARBA00049244"/>
    </source>
</evidence>
<dbReference type="GO" id="GO:0006271">
    <property type="term" value="P:DNA strand elongation involved in DNA replication"/>
    <property type="evidence" value="ECO:0007669"/>
    <property type="project" value="TreeGrafter"/>
</dbReference>
<evidence type="ECO:0000256" key="4">
    <source>
        <dbReference type="ARBA" id="ARBA00022679"/>
    </source>
</evidence>
<evidence type="ECO:0000256" key="6">
    <source>
        <dbReference type="ARBA" id="ARBA00022705"/>
    </source>
</evidence>
<gene>
    <name evidence="15" type="primary">polB</name>
    <name evidence="18" type="ORF">ENT82_04555</name>
    <name evidence="17" type="ORF">ENU43_04605</name>
</gene>
<keyword evidence="11 15" id="KW-0238">DNA-binding</keyword>
<keyword evidence="10 15" id="KW-0239">DNA-directed DNA polymerase</keyword>
<feature type="domain" description="DNA polymerase alpha/delta/epsilon subunit B" evidence="16">
    <location>
        <begin position="234"/>
        <end position="435"/>
    </location>
</feature>
<dbReference type="SUPFAM" id="SSF56300">
    <property type="entry name" value="Metallo-dependent phosphatases"/>
    <property type="match status" value="1"/>
</dbReference>
<dbReference type="EMBL" id="DTCM01000061">
    <property type="protein sequence ID" value="HGL40928.1"/>
    <property type="molecule type" value="Genomic_DNA"/>
</dbReference>
<proteinExistence type="inferred from homology"/>
<protein>
    <recommendedName>
        <fullName evidence="15">DNA polymerase II small subunit</fullName>
        <shortName evidence="15">Pol II</shortName>
        <ecNumber evidence="15">2.7.7.7</ecNumber>
    </recommendedName>
    <alternativeName>
        <fullName evidence="15">Exodeoxyribonuclease small subunit</fullName>
        <ecNumber evidence="15">3.1.11.1</ecNumber>
    </alternativeName>
</protein>
<evidence type="ECO:0000256" key="7">
    <source>
        <dbReference type="ARBA" id="ARBA00022722"/>
    </source>
</evidence>
<dbReference type="PANTHER" id="PTHR10416">
    <property type="entry name" value="DNA POLYMERASE DELTA SUBUNIT 2"/>
    <property type="match status" value="1"/>
</dbReference>
<dbReference type="PANTHER" id="PTHR10416:SF0">
    <property type="entry name" value="DNA POLYMERASE DELTA SUBUNIT 2"/>
    <property type="match status" value="1"/>
</dbReference>
<dbReference type="Gene3D" id="3.60.21.50">
    <property type="match status" value="1"/>
</dbReference>
<organism evidence="18">
    <name type="scientific">Caldiarchaeum subterraneum</name>
    <dbReference type="NCBI Taxonomy" id="311458"/>
    <lineage>
        <taxon>Archaea</taxon>
        <taxon>Nitrososphaerota</taxon>
        <taxon>Candidatus Caldarchaeales</taxon>
        <taxon>Candidatus Caldarchaeaceae</taxon>
        <taxon>Candidatus Caldarchaeum</taxon>
    </lineage>
</organism>
<dbReference type="GO" id="GO:0006308">
    <property type="term" value="P:DNA catabolic process"/>
    <property type="evidence" value="ECO:0007669"/>
    <property type="project" value="UniProtKB-UniRule"/>
</dbReference>
<dbReference type="GO" id="GO:0042575">
    <property type="term" value="C:DNA polymerase complex"/>
    <property type="evidence" value="ECO:0007669"/>
    <property type="project" value="TreeGrafter"/>
</dbReference>
<evidence type="ECO:0000256" key="1">
    <source>
        <dbReference type="ARBA" id="ARBA00000563"/>
    </source>
</evidence>
<evidence type="ECO:0000256" key="8">
    <source>
        <dbReference type="ARBA" id="ARBA00022801"/>
    </source>
</evidence>
<keyword evidence="6 15" id="KW-0235">DNA replication</keyword>
<accession>A0A7C4E218</accession>
<evidence type="ECO:0000256" key="2">
    <source>
        <dbReference type="ARBA" id="ARBA00006035"/>
    </source>
</evidence>
<dbReference type="HAMAP" id="MF_00325">
    <property type="entry name" value="DNApol_II_A_arch"/>
    <property type="match status" value="1"/>
</dbReference>
<dbReference type="InterPro" id="IPR029052">
    <property type="entry name" value="Metallo-depent_PP-like"/>
</dbReference>
<dbReference type="InterPro" id="IPR007185">
    <property type="entry name" value="DNA_pol_a/d/e_bsu"/>
</dbReference>
<comment type="function">
    <text evidence="13 15">Possesses two activities: a DNA synthesis (polymerase) and an exonucleolytic activity that degrades single-stranded DNA in the 3' to 5' direction. Has a template-primer preference which is characteristic of a replicative DNA polymerase.</text>
</comment>
<dbReference type="EC" id="2.7.7.7" evidence="15"/>
<sequence length="492" mass="55853">MSLQRRQLYRELISTAVSEGFQLTERALQRLEEYSNPFQALASAIERLKKNRPEAVVIDVEDLQQPLEKPAEPPPPPLQEKPIHIPRLETFSVIDNDYRIEGDIAEFRSYFLSRYHLIKRILSKRRLEFTPVSEVPAIRDGGETLVAVMVLSKKEGAGNIRITCDDPSGHLEVVASKRNQQLYKQALELLTDTVVAMRIKRVGGINILTEIIYPDVDEQQLRKTPQTEEAYLCLISDIHVGSKHFRRDYFESFLDWLNRGRDGVVKRLTHLVIGGDLVEGVGIYPGQEKDLMYRNVEEQLREAGKLLAEIPQNIEVIFIPGNHEPVRKALPQPPLQDRYRRLLDEHRKMIHLSNPAELVFDGRRVTVYHGQGLDDIIQSLPNASYSTLTENAADVVTALLRYRHLAPIYGGGAQLLPSKEDRLVIVEQPHLLQTGHIHVLVNTSYRGVKLVNAAAWQDQTDYQRSLGLEPDVGYAAVLNIASMNVEMMSFAS</sequence>
<keyword evidence="4 15" id="KW-0808">Transferase</keyword>
<name>A0A7C4E218_CALS0</name>
<evidence type="ECO:0000256" key="9">
    <source>
        <dbReference type="ARBA" id="ARBA00022839"/>
    </source>
</evidence>
<dbReference type="GO" id="GO:0008310">
    <property type="term" value="F:single-stranded DNA 3'-5' DNA exonuclease activity"/>
    <property type="evidence" value="ECO:0007669"/>
    <property type="project" value="UniProtKB-EC"/>
</dbReference>
<comment type="caution">
    <text evidence="18">The sequence shown here is derived from an EMBL/GenBank/DDBJ whole genome shotgun (WGS) entry which is preliminary data.</text>
</comment>
<dbReference type="GO" id="GO:0003677">
    <property type="term" value="F:DNA binding"/>
    <property type="evidence" value="ECO:0007669"/>
    <property type="project" value="UniProtKB-UniRule"/>
</dbReference>
<evidence type="ECO:0000256" key="5">
    <source>
        <dbReference type="ARBA" id="ARBA00022695"/>
    </source>
</evidence>
<dbReference type="AlphaFoldDB" id="A0A7C4E218"/>
<evidence type="ECO:0000256" key="15">
    <source>
        <dbReference type="HAMAP-Rule" id="MF_00325"/>
    </source>
</evidence>
<keyword evidence="5 15" id="KW-0548">Nucleotidyltransferase</keyword>
<dbReference type="InterPro" id="IPR024826">
    <property type="entry name" value="DNA_pol_delta/II_ssu"/>
</dbReference>
<evidence type="ECO:0000259" key="16">
    <source>
        <dbReference type="Pfam" id="PF04042"/>
    </source>
</evidence>
<comment type="catalytic activity">
    <reaction evidence="1 15">
        <text>Exonucleolytic cleavage in the 3'- to 5'-direction to yield nucleoside 5'-phosphates.</text>
        <dbReference type="EC" id="3.1.11.1"/>
    </reaction>
</comment>
<keyword evidence="12 15" id="KW-0511">Multifunctional enzyme</keyword>
<dbReference type="Pfam" id="PF04042">
    <property type="entry name" value="DNA_pol_E_B"/>
    <property type="match status" value="1"/>
</dbReference>
<comment type="catalytic activity">
    <reaction evidence="14 15">
        <text>DNA(n) + a 2'-deoxyribonucleoside 5'-triphosphate = DNA(n+1) + diphosphate</text>
        <dbReference type="Rhea" id="RHEA:22508"/>
        <dbReference type="Rhea" id="RHEA-COMP:17339"/>
        <dbReference type="Rhea" id="RHEA-COMP:17340"/>
        <dbReference type="ChEBI" id="CHEBI:33019"/>
        <dbReference type="ChEBI" id="CHEBI:61560"/>
        <dbReference type="ChEBI" id="CHEBI:173112"/>
        <dbReference type="EC" id="2.7.7.7"/>
    </reaction>
</comment>